<keyword evidence="1" id="KW-1185">Reference proteome</keyword>
<evidence type="ECO:0000313" key="1">
    <source>
        <dbReference type="Proteomes" id="UP000261680"/>
    </source>
</evidence>
<dbReference type="GeneID" id="121105845"/>
<accession>A0A8M1GWU3</accession>
<evidence type="ECO:0000313" key="2">
    <source>
        <dbReference type="RefSeq" id="XP_040500208.1"/>
    </source>
</evidence>
<protein>
    <submittedName>
        <fullName evidence="2">Uncharacterized protein LOC121105845</fullName>
    </submittedName>
</protein>
<name>A0A8M1GWU3_URSMA</name>
<reference evidence="2" key="1">
    <citation type="submission" date="2025-08" db="UniProtKB">
        <authorList>
            <consortium name="RefSeq"/>
        </authorList>
    </citation>
    <scope>IDENTIFICATION</scope>
    <source>
        <tissue evidence="2">Whole blood</tissue>
    </source>
</reference>
<proteinExistence type="predicted"/>
<sequence length="206" mass="23795">MFQAVRYNPSVLAKQCKRAISGLTISPLALALHLLPYHTSLRTMSSHCLCPHRQKNRMDVSRDTRPSYFGDSNKVILMQRTFPVPQTPLTVTFIVLPPSSDLTLQAYIYPGFLSDSRLTIDREKPEELCTFCRNTHVQLLCFFHQDIFGEHFLTELRWKRPLGEFILLVFDLVFSRDCWWSNDTELTPVLCSTILEAPQLLFTELA</sequence>
<dbReference type="RefSeq" id="XP_040500208.1">
    <property type="nucleotide sequence ID" value="XM_040644274.1"/>
</dbReference>
<dbReference type="AlphaFoldDB" id="A0A8M1GWU3"/>
<dbReference type="Proteomes" id="UP000261680">
    <property type="component" value="Unplaced"/>
</dbReference>
<gene>
    <name evidence="2" type="primary">LOC121105845</name>
</gene>
<organism evidence="1 2">
    <name type="scientific">Ursus maritimus</name>
    <name type="common">Polar bear</name>
    <name type="synonym">Thalarctos maritimus</name>
    <dbReference type="NCBI Taxonomy" id="29073"/>
    <lineage>
        <taxon>Eukaryota</taxon>
        <taxon>Metazoa</taxon>
        <taxon>Chordata</taxon>
        <taxon>Craniata</taxon>
        <taxon>Vertebrata</taxon>
        <taxon>Euteleostomi</taxon>
        <taxon>Mammalia</taxon>
        <taxon>Eutheria</taxon>
        <taxon>Laurasiatheria</taxon>
        <taxon>Carnivora</taxon>
        <taxon>Caniformia</taxon>
        <taxon>Ursidae</taxon>
        <taxon>Ursus</taxon>
    </lineage>
</organism>
<dbReference type="KEGG" id="umr:121105845"/>